<accession>A0AAW0LIJ4</accession>
<dbReference type="GO" id="GO:0016740">
    <property type="term" value="F:transferase activity"/>
    <property type="evidence" value="ECO:0007669"/>
    <property type="project" value="UniProtKB-KW"/>
</dbReference>
<name>A0AAW0LIJ4_QUESU</name>
<dbReference type="Pfam" id="PF00179">
    <property type="entry name" value="UQ_con"/>
    <property type="match status" value="1"/>
</dbReference>
<feature type="active site" description="Glycyl thioester intermediate" evidence="3">
    <location>
        <position position="227"/>
    </location>
</feature>
<evidence type="ECO:0000256" key="2">
    <source>
        <dbReference type="ARBA" id="ARBA00022786"/>
    </source>
</evidence>
<feature type="domain" description="UBC core" evidence="5">
    <location>
        <begin position="63"/>
        <end position="133"/>
    </location>
</feature>
<evidence type="ECO:0000256" key="4">
    <source>
        <dbReference type="RuleBase" id="RU362109"/>
    </source>
</evidence>
<keyword evidence="2 4" id="KW-0833">Ubl conjugation pathway</keyword>
<dbReference type="Pfam" id="PF12937">
    <property type="entry name" value="F-box-like"/>
    <property type="match status" value="1"/>
</dbReference>
<comment type="caution">
    <text evidence="6">The sequence shown here is derived from an EMBL/GenBank/DDBJ whole genome shotgun (WGS) entry which is preliminary data.</text>
</comment>
<dbReference type="Proteomes" id="UP000237347">
    <property type="component" value="Unassembled WGS sequence"/>
</dbReference>
<proteinExistence type="inferred from homology"/>
<dbReference type="InterPro" id="IPR001810">
    <property type="entry name" value="F-box_dom"/>
</dbReference>
<dbReference type="PROSITE" id="PS50127">
    <property type="entry name" value="UBC_2"/>
    <property type="match status" value="2"/>
</dbReference>
<feature type="domain" description="UBC core" evidence="5">
    <location>
        <begin position="144"/>
        <end position="286"/>
    </location>
</feature>
<protein>
    <submittedName>
        <fullName evidence="6">Ubiquitin-conjugating enzyme e2 11</fullName>
    </submittedName>
</protein>
<keyword evidence="4" id="KW-0547">Nucleotide-binding</keyword>
<dbReference type="PANTHER" id="PTHR24068">
    <property type="entry name" value="UBIQUITIN-CONJUGATING ENZYME E2"/>
    <property type="match status" value="1"/>
</dbReference>
<dbReference type="InterPro" id="IPR023313">
    <property type="entry name" value="UBQ-conjugating_AS"/>
</dbReference>
<dbReference type="Gene3D" id="3.10.110.10">
    <property type="entry name" value="Ubiquitin Conjugating Enzyme"/>
    <property type="match status" value="2"/>
</dbReference>
<evidence type="ECO:0000313" key="6">
    <source>
        <dbReference type="EMBL" id="KAK7850737.1"/>
    </source>
</evidence>
<dbReference type="EMBL" id="PKMF04000096">
    <property type="protein sequence ID" value="KAK7850737.1"/>
    <property type="molecule type" value="Genomic_DNA"/>
</dbReference>
<evidence type="ECO:0000313" key="7">
    <source>
        <dbReference type="Proteomes" id="UP000237347"/>
    </source>
</evidence>
<dbReference type="SUPFAM" id="SSF81383">
    <property type="entry name" value="F-box domain"/>
    <property type="match status" value="1"/>
</dbReference>
<reference evidence="6 7" key="1">
    <citation type="journal article" date="2018" name="Sci. Data">
        <title>The draft genome sequence of cork oak.</title>
        <authorList>
            <person name="Ramos A.M."/>
            <person name="Usie A."/>
            <person name="Barbosa P."/>
            <person name="Barros P.M."/>
            <person name="Capote T."/>
            <person name="Chaves I."/>
            <person name="Simoes F."/>
            <person name="Abreu I."/>
            <person name="Carrasquinho I."/>
            <person name="Faro C."/>
            <person name="Guimaraes J.B."/>
            <person name="Mendonca D."/>
            <person name="Nobrega F."/>
            <person name="Rodrigues L."/>
            <person name="Saibo N.J.M."/>
            <person name="Varela M.C."/>
            <person name="Egas C."/>
            <person name="Matos J."/>
            <person name="Miguel C.M."/>
            <person name="Oliveira M.M."/>
            <person name="Ricardo C.P."/>
            <person name="Goncalves S."/>
        </authorList>
    </citation>
    <scope>NUCLEOTIDE SEQUENCE [LARGE SCALE GENOMIC DNA]</scope>
    <source>
        <strain evidence="7">cv. HL8</strain>
    </source>
</reference>
<comment type="similarity">
    <text evidence="4">Belongs to the ubiquitin-conjugating enzyme family.</text>
</comment>
<evidence type="ECO:0000256" key="3">
    <source>
        <dbReference type="PROSITE-ProRule" id="PRU10133"/>
    </source>
</evidence>
<dbReference type="SMART" id="SM00212">
    <property type="entry name" value="UBCc"/>
    <property type="match status" value="1"/>
</dbReference>
<dbReference type="InterPro" id="IPR036047">
    <property type="entry name" value="F-box-like_dom_sf"/>
</dbReference>
<evidence type="ECO:0000259" key="5">
    <source>
        <dbReference type="PROSITE" id="PS50127"/>
    </source>
</evidence>
<dbReference type="AlphaFoldDB" id="A0AAW0LIJ4"/>
<organism evidence="6 7">
    <name type="scientific">Quercus suber</name>
    <name type="common">Cork oak</name>
    <dbReference type="NCBI Taxonomy" id="58331"/>
    <lineage>
        <taxon>Eukaryota</taxon>
        <taxon>Viridiplantae</taxon>
        <taxon>Streptophyta</taxon>
        <taxon>Embryophyta</taxon>
        <taxon>Tracheophyta</taxon>
        <taxon>Spermatophyta</taxon>
        <taxon>Magnoliopsida</taxon>
        <taxon>eudicotyledons</taxon>
        <taxon>Gunneridae</taxon>
        <taxon>Pentapetalae</taxon>
        <taxon>rosids</taxon>
        <taxon>fabids</taxon>
        <taxon>Fagales</taxon>
        <taxon>Fagaceae</taxon>
        <taxon>Quercus</taxon>
    </lineage>
</organism>
<dbReference type="CDD" id="cd09917">
    <property type="entry name" value="F-box_SF"/>
    <property type="match status" value="1"/>
</dbReference>
<keyword evidence="7" id="KW-1185">Reference proteome</keyword>
<dbReference type="PROSITE" id="PS00183">
    <property type="entry name" value="UBC_1"/>
    <property type="match status" value="1"/>
</dbReference>
<evidence type="ECO:0000256" key="1">
    <source>
        <dbReference type="ARBA" id="ARBA00022679"/>
    </source>
</evidence>
<dbReference type="GO" id="GO:0005524">
    <property type="term" value="F:ATP binding"/>
    <property type="evidence" value="ECO:0007669"/>
    <property type="project" value="UniProtKB-UniRule"/>
</dbReference>
<gene>
    <name evidence="6" type="primary">UBC11_4</name>
    <name evidence="6" type="ORF">CFP56_043859</name>
</gene>
<dbReference type="InterPro" id="IPR016135">
    <property type="entry name" value="UBQ-conjugating_enzyme/RWD"/>
</dbReference>
<sequence>MAQRSWSDLPRDLIGRIFRRHLNIRRIDPKDLARCSLVCTTWRCVIANIWGKNLSLWSSASGFINKRVLNEYQKFQRDPPEGCRVRFIDSPFHWEGIMVGPQSSPYAGGVFLLDIHFYYEYPFRAPKVTFQTKNLSLWSSASGFINKRVLNEYQKFQRDPPEGCRVRFIDSPFHWEGIMVGPQSSPYAGGVFLLDIHFYYEYPFRAPKVTFQTKVYHPNIDQQGRLCLERLWSPATTISHVLLVIYARFNDPDPDDPIDFEIAHICKTQRIQFEEKARAWTKKFATASQISAMDWTDWS</sequence>
<dbReference type="InterPro" id="IPR000608">
    <property type="entry name" value="UBC"/>
</dbReference>
<keyword evidence="1" id="KW-0808">Transferase</keyword>
<keyword evidence="4" id="KW-0067">ATP-binding</keyword>
<dbReference type="Gene3D" id="1.20.1280.50">
    <property type="match status" value="1"/>
</dbReference>
<dbReference type="SUPFAM" id="SSF54495">
    <property type="entry name" value="UBC-like"/>
    <property type="match status" value="2"/>
</dbReference>